<dbReference type="STRING" id="50718.SU60_12500"/>
<dbReference type="AlphaFoldDB" id="A0A0C3E7R7"/>
<organism evidence="1 2">
    <name type="scientific">Vibrio mytili</name>
    <dbReference type="NCBI Taxonomy" id="50718"/>
    <lineage>
        <taxon>Bacteria</taxon>
        <taxon>Pseudomonadati</taxon>
        <taxon>Pseudomonadota</taxon>
        <taxon>Gammaproteobacteria</taxon>
        <taxon>Vibrionales</taxon>
        <taxon>Vibrionaceae</taxon>
        <taxon>Vibrio</taxon>
    </lineage>
</organism>
<dbReference type="Proteomes" id="UP000031977">
    <property type="component" value="Unassembled WGS sequence"/>
</dbReference>
<dbReference type="OrthoDB" id="5917490at2"/>
<gene>
    <name evidence="1" type="ORF">SU60_12500</name>
</gene>
<evidence type="ECO:0000313" key="2">
    <source>
        <dbReference type="Proteomes" id="UP000031977"/>
    </source>
</evidence>
<evidence type="ECO:0000313" key="1">
    <source>
        <dbReference type="EMBL" id="KIN10448.1"/>
    </source>
</evidence>
<name>A0A0C3E7R7_9VIBR</name>
<accession>A0A0C3E7R7</accession>
<comment type="caution">
    <text evidence="1">The sequence shown here is derived from an EMBL/GenBank/DDBJ whole genome shotgun (WGS) entry which is preliminary data.</text>
</comment>
<proteinExistence type="predicted"/>
<reference evidence="1 2" key="1">
    <citation type="submission" date="2015-01" db="EMBL/GenBank/DDBJ databases">
        <title>Draft genome of Vibrio mytili type strain CAIM 528.</title>
        <authorList>
            <person name="Gonzalez-Castillo A."/>
            <person name="Gomez-Gil B."/>
            <person name="Enciso-Ibarra J."/>
        </authorList>
    </citation>
    <scope>NUCLEOTIDE SEQUENCE [LARGE SCALE GENOMIC DNA]</scope>
    <source>
        <strain evidence="1 2">CAIM 528</strain>
    </source>
</reference>
<dbReference type="EMBL" id="JXOK01000049">
    <property type="protein sequence ID" value="KIN10448.1"/>
    <property type="molecule type" value="Genomic_DNA"/>
</dbReference>
<keyword evidence="2" id="KW-1185">Reference proteome</keyword>
<dbReference type="RefSeq" id="WP_041155792.1">
    <property type="nucleotide sequence ID" value="NZ_CBCRVP010000002.1"/>
</dbReference>
<sequence>MKLIKMAGVVAALVVGFYTPTLLKNFSSSSTLKPLDEYCFLSTSPCEQQGVSMMLDVEVPQPLVPAQLTVDWEDSQAEQLILTLAGREMDMGQPKYILKQVSPGKYQGELLLPVCIQDSMTWVGELTDGQSTLYPALKMHR</sequence>
<protein>
    <submittedName>
        <fullName evidence="1">Uncharacterized protein</fullName>
    </submittedName>
</protein>